<comment type="similarity">
    <text evidence="3 10">Belongs to the FKBP-type PPIase family.</text>
</comment>
<reference evidence="12" key="1">
    <citation type="journal article" date="2020" name="mSystems">
        <title>Genome- and Community-Level Interaction Insights into Carbon Utilization and Element Cycling Functions of Hydrothermarchaeota in Hydrothermal Sediment.</title>
        <authorList>
            <person name="Zhou Z."/>
            <person name="Liu Y."/>
            <person name="Xu W."/>
            <person name="Pan J."/>
            <person name="Luo Z.H."/>
            <person name="Li M."/>
        </authorList>
    </citation>
    <scope>NUCLEOTIDE SEQUENCE [LARGE SCALE GENOMIC DNA]</scope>
    <source>
        <strain evidence="12">HyVt-76</strain>
    </source>
</reference>
<dbReference type="SUPFAM" id="SSF54534">
    <property type="entry name" value="FKBP-like"/>
    <property type="match status" value="1"/>
</dbReference>
<dbReference type="EC" id="5.2.1.8" evidence="10"/>
<dbReference type="GO" id="GO:0003755">
    <property type="term" value="F:peptidyl-prolyl cis-trans isomerase activity"/>
    <property type="evidence" value="ECO:0007669"/>
    <property type="project" value="UniProtKB-UniRule"/>
</dbReference>
<evidence type="ECO:0000256" key="2">
    <source>
        <dbReference type="ARBA" id="ARBA00004496"/>
    </source>
</evidence>
<dbReference type="EMBL" id="DRTD01000248">
    <property type="protein sequence ID" value="HHE54816.1"/>
    <property type="molecule type" value="Genomic_DNA"/>
</dbReference>
<evidence type="ECO:0000256" key="8">
    <source>
        <dbReference type="ARBA" id="ARBA00037071"/>
    </source>
</evidence>
<dbReference type="InterPro" id="IPR046357">
    <property type="entry name" value="PPIase_dom_sf"/>
</dbReference>
<dbReference type="PROSITE" id="PS50059">
    <property type="entry name" value="FKBP_PPIASE"/>
    <property type="match status" value="1"/>
</dbReference>
<dbReference type="Pfam" id="PF00254">
    <property type="entry name" value="FKBP_C"/>
    <property type="match status" value="1"/>
</dbReference>
<keyword evidence="7 9" id="KW-0413">Isomerase</keyword>
<keyword evidence="5 9" id="KW-0697">Rotamase</keyword>
<dbReference type="PANTHER" id="PTHR47861:SF3">
    <property type="entry name" value="FKBP-TYPE PEPTIDYL-PROLYL CIS-TRANS ISOMERASE SLYD"/>
    <property type="match status" value="1"/>
</dbReference>
<gene>
    <name evidence="12" type="ORF">ENL21_03470</name>
</gene>
<accession>A0A7V5H2U5</accession>
<evidence type="ECO:0000256" key="5">
    <source>
        <dbReference type="ARBA" id="ARBA00023110"/>
    </source>
</evidence>
<evidence type="ECO:0000256" key="10">
    <source>
        <dbReference type="RuleBase" id="RU003915"/>
    </source>
</evidence>
<evidence type="ECO:0000313" key="12">
    <source>
        <dbReference type="EMBL" id="HHE54816.1"/>
    </source>
</evidence>
<feature type="domain" description="PPIase FKBP-type" evidence="11">
    <location>
        <begin position="6"/>
        <end position="80"/>
    </location>
</feature>
<evidence type="ECO:0000256" key="6">
    <source>
        <dbReference type="ARBA" id="ARBA00023186"/>
    </source>
</evidence>
<evidence type="ECO:0000259" key="11">
    <source>
        <dbReference type="PROSITE" id="PS50059"/>
    </source>
</evidence>
<evidence type="ECO:0000256" key="9">
    <source>
        <dbReference type="PROSITE-ProRule" id="PRU00277"/>
    </source>
</evidence>
<evidence type="ECO:0000256" key="1">
    <source>
        <dbReference type="ARBA" id="ARBA00000971"/>
    </source>
</evidence>
<comment type="subcellular location">
    <subcellularLocation>
        <location evidence="2">Cytoplasm</location>
    </subcellularLocation>
</comment>
<dbReference type="AlphaFoldDB" id="A0A7V5H2U5"/>
<dbReference type="GO" id="GO:0005737">
    <property type="term" value="C:cytoplasm"/>
    <property type="evidence" value="ECO:0007669"/>
    <property type="project" value="UniProtKB-SubCell"/>
</dbReference>
<keyword evidence="6" id="KW-0143">Chaperone</keyword>
<evidence type="ECO:0000256" key="4">
    <source>
        <dbReference type="ARBA" id="ARBA00022490"/>
    </source>
</evidence>
<organism evidence="12">
    <name type="scientific">Caldithrix abyssi</name>
    <dbReference type="NCBI Taxonomy" id="187145"/>
    <lineage>
        <taxon>Bacteria</taxon>
        <taxon>Pseudomonadati</taxon>
        <taxon>Calditrichota</taxon>
        <taxon>Calditrichia</taxon>
        <taxon>Calditrichales</taxon>
        <taxon>Calditrichaceae</taxon>
        <taxon>Caldithrix</taxon>
    </lineage>
</organism>
<dbReference type="Gene3D" id="3.10.50.40">
    <property type="match status" value="1"/>
</dbReference>
<comment type="function">
    <text evidence="8">Also involved in hydrogenase metallocenter assembly, probably by participating in the nickel insertion step. This function in hydrogenase biosynthesis requires chaperone activity and the presence of the metal-binding domain, but not PPIase activity.</text>
</comment>
<comment type="caution">
    <text evidence="12">The sequence shown here is derived from an EMBL/GenBank/DDBJ whole genome shotgun (WGS) entry which is preliminary data.</text>
</comment>
<dbReference type="PANTHER" id="PTHR47861">
    <property type="entry name" value="FKBP-TYPE PEPTIDYL-PROLYL CIS-TRANS ISOMERASE SLYD"/>
    <property type="match status" value="1"/>
</dbReference>
<protein>
    <recommendedName>
        <fullName evidence="10">Peptidyl-prolyl cis-trans isomerase</fullName>
        <ecNumber evidence="10">5.2.1.8</ecNumber>
    </recommendedName>
</protein>
<keyword evidence="4" id="KW-0963">Cytoplasm</keyword>
<sequence length="159" mass="17715">MQITDNKVVSIHYTLKNDAGEVLDSSIGQQPLAYLHGRKNIISGLENALTGKNVGDKFHVDVPPEEAYGERNDTLFQELPREVFQGVDNIEPGMQFYSETPEGVQMITVTKVEGDTITVDANHPLAGQTLHFDVEVMDVREATEEELQHGHVHDSSHQH</sequence>
<comment type="catalytic activity">
    <reaction evidence="1 9 10">
        <text>[protein]-peptidylproline (omega=180) = [protein]-peptidylproline (omega=0)</text>
        <dbReference type="Rhea" id="RHEA:16237"/>
        <dbReference type="Rhea" id="RHEA-COMP:10747"/>
        <dbReference type="Rhea" id="RHEA-COMP:10748"/>
        <dbReference type="ChEBI" id="CHEBI:83833"/>
        <dbReference type="ChEBI" id="CHEBI:83834"/>
        <dbReference type="EC" id="5.2.1.8"/>
    </reaction>
</comment>
<dbReference type="InterPro" id="IPR001179">
    <property type="entry name" value="PPIase_FKBP_dom"/>
</dbReference>
<dbReference type="Proteomes" id="UP000886111">
    <property type="component" value="Unassembled WGS sequence"/>
</dbReference>
<evidence type="ECO:0000256" key="7">
    <source>
        <dbReference type="ARBA" id="ARBA00023235"/>
    </source>
</evidence>
<proteinExistence type="inferred from homology"/>
<evidence type="ECO:0000256" key="3">
    <source>
        <dbReference type="ARBA" id="ARBA00006577"/>
    </source>
</evidence>
<name>A0A7V5H2U5_CALAY</name>
<dbReference type="GO" id="GO:0042026">
    <property type="term" value="P:protein refolding"/>
    <property type="evidence" value="ECO:0007669"/>
    <property type="project" value="UniProtKB-ARBA"/>
</dbReference>